<dbReference type="InterPro" id="IPR011032">
    <property type="entry name" value="GroES-like_sf"/>
</dbReference>
<dbReference type="GO" id="GO:0070402">
    <property type="term" value="F:NADPH binding"/>
    <property type="evidence" value="ECO:0007669"/>
    <property type="project" value="TreeGrafter"/>
</dbReference>
<dbReference type="CDD" id="cd05276">
    <property type="entry name" value="p53_inducible_oxidoreductase"/>
    <property type="match status" value="1"/>
</dbReference>
<dbReference type="PANTHER" id="PTHR48106:SF18">
    <property type="entry name" value="QUINONE OXIDOREDUCTASE PIG3"/>
    <property type="match status" value="1"/>
</dbReference>
<organism evidence="4 5">
    <name type="scientific">Mesobacillus foraminis</name>
    <dbReference type="NCBI Taxonomy" id="279826"/>
    <lineage>
        <taxon>Bacteria</taxon>
        <taxon>Bacillati</taxon>
        <taxon>Bacillota</taxon>
        <taxon>Bacilli</taxon>
        <taxon>Bacillales</taxon>
        <taxon>Bacillaceae</taxon>
        <taxon>Mesobacillus</taxon>
    </lineage>
</organism>
<dbReference type="SUPFAM" id="SSF50129">
    <property type="entry name" value="GroES-like"/>
    <property type="match status" value="1"/>
</dbReference>
<dbReference type="SUPFAM" id="SSF51735">
    <property type="entry name" value="NAD(P)-binding Rossmann-fold domains"/>
    <property type="match status" value="1"/>
</dbReference>
<comment type="caution">
    <text evidence="4">The sequence shown here is derived from an EMBL/GenBank/DDBJ whole genome shotgun (WGS) entry which is preliminary data.</text>
</comment>
<dbReference type="GO" id="GO:0048038">
    <property type="term" value="F:quinone binding"/>
    <property type="evidence" value="ECO:0007669"/>
    <property type="project" value="TreeGrafter"/>
</dbReference>
<reference evidence="4 5" key="1">
    <citation type="journal article" date="2015" name="Stand. Genomic Sci.">
        <title>Genomic Encyclopedia of Bacterial and Archaeal Type Strains, Phase III: the genomes of soil and plant-associated and newly described type strains.</title>
        <authorList>
            <person name="Whitman W.B."/>
            <person name="Woyke T."/>
            <person name="Klenk H.P."/>
            <person name="Zhou Y."/>
            <person name="Lilburn T.G."/>
            <person name="Beck B.J."/>
            <person name="De Vos P."/>
            <person name="Vandamme P."/>
            <person name="Eisen J.A."/>
            <person name="Garrity G."/>
            <person name="Hugenholtz P."/>
            <person name="Kyrpides N.C."/>
        </authorList>
    </citation>
    <scope>NUCLEOTIDE SEQUENCE [LARGE SCALE GENOMIC DNA]</scope>
    <source>
        <strain evidence="4 5">CV53</strain>
    </source>
</reference>
<dbReference type="InterPro" id="IPR020843">
    <property type="entry name" value="ER"/>
</dbReference>
<dbReference type="Pfam" id="PF00107">
    <property type="entry name" value="ADH_zinc_N"/>
    <property type="match status" value="1"/>
</dbReference>
<dbReference type="PANTHER" id="PTHR48106">
    <property type="entry name" value="QUINONE OXIDOREDUCTASE PIG3-RELATED"/>
    <property type="match status" value="1"/>
</dbReference>
<dbReference type="Gene3D" id="3.40.50.720">
    <property type="entry name" value="NAD(P)-binding Rossmann-like Domain"/>
    <property type="match status" value="1"/>
</dbReference>
<dbReference type="EMBL" id="SLVV01000013">
    <property type="protein sequence ID" value="TCN21095.1"/>
    <property type="molecule type" value="Genomic_DNA"/>
</dbReference>
<evidence type="ECO:0000259" key="3">
    <source>
        <dbReference type="SMART" id="SM00829"/>
    </source>
</evidence>
<name>A0A4R2B4H7_9BACI</name>
<keyword evidence="1" id="KW-0521">NADP</keyword>
<dbReference type="InterPro" id="IPR014189">
    <property type="entry name" value="Quinone_OxRdtase_PIG3"/>
</dbReference>
<sequence>MKALLVKDTTKTLYIGECKDPVIGEEEVLVSVKATALNRADLLQKMGKYPPPPGESSIIGLEMAGVVERTGEKVTRWKPGDRVCALLAGGGYAEKVAVHEGLCLPLPEGMDFEEAAGIPEAFLTAYLNLFELGRLKSGDFCLIHAAASGVGTSAIQLALAAGAIPIATAGSNEKLELCRKLGAHYLINYREEDFAERVRDLTQGHGADVILDPVGASYFEKNLESVAVDGRWIVIGGMGGYEVEKVPLRSLMRKRASLIGSTLRSRRTEDKISLIEHFQDFSWKRFIDGDLSPVIDRVYSWKEANEAHSYMEQNKNLGKIVMTINEEEKS</sequence>
<dbReference type="Proteomes" id="UP000295689">
    <property type="component" value="Unassembled WGS sequence"/>
</dbReference>
<evidence type="ECO:0000313" key="4">
    <source>
        <dbReference type="EMBL" id="TCN21095.1"/>
    </source>
</evidence>
<dbReference type="SMART" id="SM00829">
    <property type="entry name" value="PKS_ER"/>
    <property type="match status" value="1"/>
</dbReference>
<evidence type="ECO:0000256" key="2">
    <source>
        <dbReference type="ARBA" id="ARBA00023002"/>
    </source>
</evidence>
<protein>
    <submittedName>
        <fullName evidence="4">Putative PIG3 family NAD(P)H quinone oxidoreductase</fullName>
    </submittedName>
</protein>
<evidence type="ECO:0000256" key="1">
    <source>
        <dbReference type="ARBA" id="ARBA00022857"/>
    </source>
</evidence>
<gene>
    <name evidence="4" type="ORF">EV146_11319</name>
</gene>
<dbReference type="NCBIfam" id="TIGR02824">
    <property type="entry name" value="quinone_pig3"/>
    <property type="match status" value="1"/>
</dbReference>
<keyword evidence="5" id="KW-1185">Reference proteome</keyword>
<dbReference type="InterPro" id="IPR013149">
    <property type="entry name" value="ADH-like_C"/>
</dbReference>
<dbReference type="Gene3D" id="3.90.180.10">
    <property type="entry name" value="Medium-chain alcohol dehydrogenases, catalytic domain"/>
    <property type="match status" value="1"/>
</dbReference>
<dbReference type="InterPro" id="IPR036291">
    <property type="entry name" value="NAD(P)-bd_dom_sf"/>
</dbReference>
<proteinExistence type="predicted"/>
<dbReference type="GO" id="GO:0003960">
    <property type="term" value="F:quinone reductase (NADPH) activity"/>
    <property type="evidence" value="ECO:0007669"/>
    <property type="project" value="TreeGrafter"/>
</dbReference>
<evidence type="ECO:0000313" key="5">
    <source>
        <dbReference type="Proteomes" id="UP000295689"/>
    </source>
</evidence>
<dbReference type="AlphaFoldDB" id="A0A4R2B4H7"/>
<accession>A0A4R2B4H7</accession>
<keyword evidence="2" id="KW-0560">Oxidoreductase</keyword>
<dbReference type="InterPro" id="IPR013154">
    <property type="entry name" value="ADH-like_N"/>
</dbReference>
<feature type="domain" description="Enoyl reductase (ER)" evidence="3">
    <location>
        <begin position="8"/>
        <end position="322"/>
    </location>
</feature>
<dbReference type="Pfam" id="PF08240">
    <property type="entry name" value="ADH_N"/>
    <property type="match status" value="1"/>
</dbReference>